<keyword evidence="4 5" id="KW-0408">Iron</keyword>
<name>A0ABC8W149_9POAL</name>
<dbReference type="SUPFAM" id="SSF51197">
    <property type="entry name" value="Clavaminate synthase-like"/>
    <property type="match status" value="1"/>
</dbReference>
<dbReference type="InterPro" id="IPR044861">
    <property type="entry name" value="IPNS-like_FE2OG_OXY"/>
</dbReference>
<proteinExistence type="inferred from homology"/>
<dbReference type="Pfam" id="PF03171">
    <property type="entry name" value="2OG-FeII_Oxy"/>
    <property type="match status" value="1"/>
</dbReference>
<evidence type="ECO:0000256" key="5">
    <source>
        <dbReference type="RuleBase" id="RU003682"/>
    </source>
</evidence>
<evidence type="ECO:0000256" key="2">
    <source>
        <dbReference type="ARBA" id="ARBA00022723"/>
    </source>
</evidence>
<dbReference type="PROSITE" id="PS51471">
    <property type="entry name" value="FE2OG_OXY"/>
    <property type="match status" value="1"/>
</dbReference>
<dbReference type="GO" id="GO:0051213">
    <property type="term" value="F:dioxygenase activity"/>
    <property type="evidence" value="ECO:0007669"/>
    <property type="project" value="UniProtKB-ARBA"/>
</dbReference>
<sequence>MSATRAAAGVGRGYYDRQRELQAFDNTKAGVKGLVDAGVTAVPAIFHHKPDPLPVLQPDAATAAIPVIDLSSCARRREDLVRAAKSAAETVGFFQVVNHGVSGDLLAETLAAVRRFNEAPAESKRPYYFRGNARKVRFSSNFDLFQAPAANWRDTLFCDVAPDPPRPEELPEAVRHVMVEFGGAARALAERVLGMLSEALGLARDRLAEMGCVEGVGVASNYYPPCPEPDLTLGSTRHTDASFLTVLLQDDMGGLQVLVDQGGEGRRGWLDVPPLPGALVINIGDLLQLVSNGRFRSVEHRVMANRSRDTARVSVAAFCSADVIRSTTVYGPVGEPITSPDGSDPPLYRSITIHEYLAHFLKKGLDGRHTLDHFLLQQQPTPTV</sequence>
<dbReference type="InterPro" id="IPR026992">
    <property type="entry name" value="DIOX_N"/>
</dbReference>
<protein>
    <recommendedName>
        <fullName evidence="6">Fe2OG dioxygenase domain-containing protein</fullName>
    </recommendedName>
</protein>
<accession>A0ABC8W149</accession>
<evidence type="ECO:0000259" key="6">
    <source>
        <dbReference type="PROSITE" id="PS51471"/>
    </source>
</evidence>
<dbReference type="AlphaFoldDB" id="A0ABC8W149"/>
<dbReference type="Proteomes" id="UP001497457">
    <property type="component" value="Chromosome 11b"/>
</dbReference>
<dbReference type="GO" id="GO:0046872">
    <property type="term" value="F:metal ion binding"/>
    <property type="evidence" value="ECO:0007669"/>
    <property type="project" value="UniProtKB-KW"/>
</dbReference>
<dbReference type="PANTHER" id="PTHR10209">
    <property type="entry name" value="OXIDOREDUCTASE, 2OG-FE II OXYGENASE FAMILY PROTEIN"/>
    <property type="match status" value="1"/>
</dbReference>
<reference evidence="7" key="1">
    <citation type="submission" date="2024-10" db="EMBL/GenBank/DDBJ databases">
        <authorList>
            <person name="Ryan C."/>
        </authorList>
    </citation>
    <scope>NUCLEOTIDE SEQUENCE [LARGE SCALE GENOMIC DNA]</scope>
</reference>
<evidence type="ECO:0000256" key="1">
    <source>
        <dbReference type="ARBA" id="ARBA00008056"/>
    </source>
</evidence>
<dbReference type="Pfam" id="PF14226">
    <property type="entry name" value="DIOX_N"/>
    <property type="match status" value="1"/>
</dbReference>
<dbReference type="PANTHER" id="PTHR10209:SF492">
    <property type="entry name" value="FE2OG DIOXYGENASE DOMAIN-CONTAINING PROTEIN"/>
    <property type="match status" value="1"/>
</dbReference>
<evidence type="ECO:0000313" key="8">
    <source>
        <dbReference type="Proteomes" id="UP001497457"/>
    </source>
</evidence>
<dbReference type="FunFam" id="2.60.120.330:FF:000005">
    <property type="entry name" value="1-aminocyclopropane-1-carboxylate oxidase homolog 1"/>
    <property type="match status" value="1"/>
</dbReference>
<evidence type="ECO:0000256" key="3">
    <source>
        <dbReference type="ARBA" id="ARBA00023002"/>
    </source>
</evidence>
<gene>
    <name evidence="7" type="ORF">URODEC1_LOCUS9041</name>
</gene>
<keyword evidence="2 5" id="KW-0479">Metal-binding</keyword>
<evidence type="ECO:0000256" key="4">
    <source>
        <dbReference type="ARBA" id="ARBA00023004"/>
    </source>
</evidence>
<dbReference type="InterPro" id="IPR005123">
    <property type="entry name" value="Oxoglu/Fe-dep_dioxygenase_dom"/>
</dbReference>
<keyword evidence="3 5" id="KW-0560">Oxidoreductase</keyword>
<dbReference type="Gene3D" id="2.60.120.330">
    <property type="entry name" value="B-lactam Antibiotic, Isopenicillin N Synthase, Chain"/>
    <property type="match status" value="1"/>
</dbReference>
<feature type="domain" description="Fe2OG dioxygenase" evidence="6">
    <location>
        <begin position="212"/>
        <end position="321"/>
    </location>
</feature>
<dbReference type="EMBL" id="OZ075121">
    <property type="protein sequence ID" value="CAL4900996.1"/>
    <property type="molecule type" value="Genomic_DNA"/>
</dbReference>
<organism evidence="7 8">
    <name type="scientific">Urochloa decumbens</name>
    <dbReference type="NCBI Taxonomy" id="240449"/>
    <lineage>
        <taxon>Eukaryota</taxon>
        <taxon>Viridiplantae</taxon>
        <taxon>Streptophyta</taxon>
        <taxon>Embryophyta</taxon>
        <taxon>Tracheophyta</taxon>
        <taxon>Spermatophyta</taxon>
        <taxon>Magnoliopsida</taxon>
        <taxon>Liliopsida</taxon>
        <taxon>Poales</taxon>
        <taxon>Poaceae</taxon>
        <taxon>PACMAD clade</taxon>
        <taxon>Panicoideae</taxon>
        <taxon>Panicodae</taxon>
        <taxon>Paniceae</taxon>
        <taxon>Melinidinae</taxon>
        <taxon>Urochloa</taxon>
    </lineage>
</organism>
<comment type="similarity">
    <text evidence="1 5">Belongs to the iron/ascorbate-dependent oxidoreductase family.</text>
</comment>
<dbReference type="InterPro" id="IPR027443">
    <property type="entry name" value="IPNS-like_sf"/>
</dbReference>
<keyword evidence="8" id="KW-1185">Reference proteome</keyword>
<evidence type="ECO:0000313" key="7">
    <source>
        <dbReference type="EMBL" id="CAL4900996.1"/>
    </source>
</evidence>